<proteinExistence type="predicted"/>
<evidence type="ECO:0000256" key="1">
    <source>
        <dbReference type="SAM" id="Phobius"/>
    </source>
</evidence>
<reference evidence="2 3" key="1">
    <citation type="submission" date="2020-01" db="EMBL/GenBank/DDBJ databases">
        <title>Spongiivirga citrea KCTC 32990T.</title>
        <authorList>
            <person name="Wang G."/>
        </authorList>
    </citation>
    <scope>NUCLEOTIDE SEQUENCE [LARGE SCALE GENOMIC DNA]</scope>
    <source>
        <strain evidence="2 3">KCTC 32990</strain>
    </source>
</reference>
<feature type="transmembrane region" description="Helical" evidence="1">
    <location>
        <begin position="136"/>
        <end position="157"/>
    </location>
</feature>
<organism evidence="2 3">
    <name type="scientific">Spongiivirga citrea</name>
    <dbReference type="NCBI Taxonomy" id="1481457"/>
    <lineage>
        <taxon>Bacteria</taxon>
        <taxon>Pseudomonadati</taxon>
        <taxon>Bacteroidota</taxon>
        <taxon>Flavobacteriia</taxon>
        <taxon>Flavobacteriales</taxon>
        <taxon>Flavobacteriaceae</taxon>
        <taxon>Spongiivirga</taxon>
    </lineage>
</organism>
<dbReference type="Pfam" id="PF04134">
    <property type="entry name" value="DCC1-like"/>
    <property type="match status" value="1"/>
</dbReference>
<evidence type="ECO:0000313" key="2">
    <source>
        <dbReference type="EMBL" id="NER16234.1"/>
    </source>
</evidence>
<gene>
    <name evidence="2" type="ORF">GWK10_03375</name>
</gene>
<feature type="transmembrane region" description="Helical" evidence="1">
    <location>
        <begin position="192"/>
        <end position="213"/>
    </location>
</feature>
<feature type="transmembrane region" description="Helical" evidence="1">
    <location>
        <begin position="225"/>
        <end position="243"/>
    </location>
</feature>
<dbReference type="EMBL" id="JAABOQ010000001">
    <property type="protein sequence ID" value="NER16234.1"/>
    <property type="molecule type" value="Genomic_DNA"/>
</dbReference>
<dbReference type="RefSeq" id="WP_164029480.1">
    <property type="nucleotide sequence ID" value="NZ_JAABOQ010000001.1"/>
</dbReference>
<feature type="transmembrane region" description="Helical" evidence="1">
    <location>
        <begin position="255"/>
        <end position="273"/>
    </location>
</feature>
<protein>
    <submittedName>
        <fullName evidence="2">DUF393 domain-containing protein</fullName>
    </submittedName>
</protein>
<accession>A0A6M0CJU2</accession>
<name>A0A6M0CJU2_9FLAO</name>
<dbReference type="GO" id="GO:0015035">
    <property type="term" value="F:protein-disulfide reductase activity"/>
    <property type="evidence" value="ECO:0007669"/>
    <property type="project" value="InterPro"/>
</dbReference>
<dbReference type="Proteomes" id="UP000474296">
    <property type="component" value="Unassembled WGS sequence"/>
</dbReference>
<keyword evidence="1" id="KW-1133">Transmembrane helix</keyword>
<dbReference type="InterPro" id="IPR007263">
    <property type="entry name" value="DCC1-like"/>
</dbReference>
<sequence>MKTLTNHTLIYDSDCPLCVGYTDLFIKNNMLDNQGRKAFAQINEEESTLLDIKRAQDEIALINKKSGVVTYGLESMLLVIGNRYKWIETLARIPILFFLLKKLYKFISYNRKVIVPTQKSTTAIECTPSFSIRYRWYFILFSVLISTLVLHQYFLLIPSIISSTGLEKALIMCALQVPFQALMLRLTTRNYILTYLGNMIAISLIGSLLLLPILLASQFIFPGEAFLIAYFILVFGFMVLFHIKRVANLELPPYLTLSWIVYRLLWIPILIQFI</sequence>
<evidence type="ECO:0000313" key="3">
    <source>
        <dbReference type="Proteomes" id="UP000474296"/>
    </source>
</evidence>
<dbReference type="AlphaFoldDB" id="A0A6M0CJU2"/>
<keyword evidence="1" id="KW-0472">Membrane</keyword>
<comment type="caution">
    <text evidence="2">The sequence shown here is derived from an EMBL/GenBank/DDBJ whole genome shotgun (WGS) entry which is preliminary data.</text>
</comment>
<keyword evidence="1" id="KW-0812">Transmembrane</keyword>
<keyword evidence="3" id="KW-1185">Reference proteome</keyword>